<reference evidence="1" key="1">
    <citation type="submission" date="2022-07" db="EMBL/GenBank/DDBJ databases">
        <title>Phylogenomic reconstructions and comparative analyses of Kickxellomycotina fungi.</title>
        <authorList>
            <person name="Reynolds N.K."/>
            <person name="Stajich J.E."/>
            <person name="Barry K."/>
            <person name="Grigoriev I.V."/>
            <person name="Crous P."/>
            <person name="Smith M.E."/>
        </authorList>
    </citation>
    <scope>NUCLEOTIDE SEQUENCE</scope>
    <source>
        <strain evidence="1">CBS 109366</strain>
    </source>
</reference>
<dbReference type="Proteomes" id="UP001140234">
    <property type="component" value="Unassembled WGS sequence"/>
</dbReference>
<evidence type="ECO:0000313" key="1">
    <source>
        <dbReference type="EMBL" id="KAJ2774406.1"/>
    </source>
</evidence>
<proteinExistence type="predicted"/>
<protein>
    <submittedName>
        <fullName evidence="1">Uncharacterized protein</fullName>
    </submittedName>
</protein>
<evidence type="ECO:0000313" key="2">
    <source>
        <dbReference type="Proteomes" id="UP001140234"/>
    </source>
</evidence>
<comment type="caution">
    <text evidence="1">The sequence shown here is derived from an EMBL/GenBank/DDBJ whole genome shotgun (WGS) entry which is preliminary data.</text>
</comment>
<keyword evidence="2" id="KW-1185">Reference proteome</keyword>
<gene>
    <name evidence="1" type="ORF">IWQ57_000831</name>
</gene>
<dbReference type="EMBL" id="JANBUJ010000102">
    <property type="protein sequence ID" value="KAJ2774406.1"/>
    <property type="molecule type" value="Genomic_DNA"/>
</dbReference>
<sequence length="86" mass="8810">MEKYSKWRDSGTGIQPFLQPVPARAQQGLVAGALQAVKNYAAGPVVALARLAVLGVLAAVDGAAAAVGALLVVPGVRRGWARCTRS</sequence>
<name>A0ACC1K677_9FUNG</name>
<organism evidence="1 2">
    <name type="scientific">Coemansia nantahalensis</name>
    <dbReference type="NCBI Taxonomy" id="2789366"/>
    <lineage>
        <taxon>Eukaryota</taxon>
        <taxon>Fungi</taxon>
        <taxon>Fungi incertae sedis</taxon>
        <taxon>Zoopagomycota</taxon>
        <taxon>Kickxellomycotina</taxon>
        <taxon>Kickxellomycetes</taxon>
        <taxon>Kickxellales</taxon>
        <taxon>Kickxellaceae</taxon>
        <taxon>Coemansia</taxon>
    </lineage>
</organism>
<feature type="non-terminal residue" evidence="1">
    <location>
        <position position="86"/>
    </location>
</feature>
<accession>A0ACC1K677</accession>